<feature type="region of interest" description="Disordered" evidence="2">
    <location>
        <begin position="104"/>
        <end position="136"/>
    </location>
</feature>
<feature type="coiled-coil region" evidence="1">
    <location>
        <begin position="244"/>
        <end position="278"/>
    </location>
</feature>
<feature type="region of interest" description="Disordered" evidence="2">
    <location>
        <begin position="401"/>
        <end position="439"/>
    </location>
</feature>
<evidence type="ECO:0000313" key="3">
    <source>
        <dbReference type="EMBL" id="KAK2109905.1"/>
    </source>
</evidence>
<accession>A0ABQ9VLD9</accession>
<name>A0ABQ9VLD9_SAGOE</name>
<keyword evidence="4" id="KW-1185">Reference proteome</keyword>
<dbReference type="EMBL" id="JASSZA010000005">
    <property type="protein sequence ID" value="KAK2109905.1"/>
    <property type="molecule type" value="Genomic_DNA"/>
</dbReference>
<keyword evidence="1" id="KW-0175">Coiled coil</keyword>
<gene>
    <name evidence="3" type="ORF">P7K49_009651</name>
</gene>
<evidence type="ECO:0000256" key="2">
    <source>
        <dbReference type="SAM" id="MobiDB-lite"/>
    </source>
</evidence>
<sequence length="439" mass="48554">MGPRCARPQWSPSVPAEPTGSPVVSEEPLALLPTLDLRQEMPPPRLSKSFLSTGQACRDPLGPSGSLLQLQFSLSPWAPSEYRDPLRTSTHSLSPHLILLAHPSLPEPQVHPPPAPPEPLLNSDTTLAEPPPLRRGTLSEPPVLASGLLFQVLRVSLSLAGNALVSVYREVCSIRFLFTAVSLLSLFLAGLTPSSLFPLSPYARETRSFPSPETPPPPLSPVIWLGLLYLVSPLENEPKEMLTLSEYHERVRSQGQQLQQLQAELDKLHKEVSTVRAANSERVAKLVFQRLSEDFVRKPDYALSSVGKTWRHWKTDADRRDRDMTQTDSCTRLAEDRGSDRSTAAPTTPTPGKAWEPLSVTSPCSRSLHRPREDIPRLRRQEHCLLLESLQLLELRAAAHSYPGGKPGNVPGWDPGLDAGERTKTPPYRRSLAKPGAWR</sequence>
<proteinExistence type="predicted"/>
<feature type="region of interest" description="Disordered" evidence="2">
    <location>
        <begin position="317"/>
        <end position="370"/>
    </location>
</feature>
<protein>
    <submittedName>
        <fullName evidence="3">Uncharacterized protein</fullName>
    </submittedName>
</protein>
<reference evidence="3 4" key="1">
    <citation type="submission" date="2023-05" db="EMBL/GenBank/DDBJ databases">
        <title>B98-5 Cell Line De Novo Hybrid Assembly: An Optical Mapping Approach.</title>
        <authorList>
            <person name="Kananen K."/>
            <person name="Auerbach J.A."/>
            <person name="Kautto E."/>
            <person name="Blachly J.S."/>
        </authorList>
    </citation>
    <scope>NUCLEOTIDE SEQUENCE [LARGE SCALE GENOMIC DNA]</scope>
    <source>
        <strain evidence="3">B95-8</strain>
        <tissue evidence="3">Cell line</tissue>
    </source>
</reference>
<organism evidence="3 4">
    <name type="scientific">Saguinus oedipus</name>
    <name type="common">Cotton-top tamarin</name>
    <name type="synonym">Oedipomidas oedipus</name>
    <dbReference type="NCBI Taxonomy" id="9490"/>
    <lineage>
        <taxon>Eukaryota</taxon>
        <taxon>Metazoa</taxon>
        <taxon>Chordata</taxon>
        <taxon>Craniata</taxon>
        <taxon>Vertebrata</taxon>
        <taxon>Euteleostomi</taxon>
        <taxon>Mammalia</taxon>
        <taxon>Eutheria</taxon>
        <taxon>Euarchontoglires</taxon>
        <taxon>Primates</taxon>
        <taxon>Haplorrhini</taxon>
        <taxon>Platyrrhini</taxon>
        <taxon>Cebidae</taxon>
        <taxon>Callitrichinae</taxon>
        <taxon>Saguinus</taxon>
    </lineage>
</organism>
<feature type="region of interest" description="Disordered" evidence="2">
    <location>
        <begin position="1"/>
        <end position="27"/>
    </location>
</feature>
<comment type="caution">
    <text evidence="3">The sequence shown here is derived from an EMBL/GenBank/DDBJ whole genome shotgun (WGS) entry which is preliminary data.</text>
</comment>
<dbReference type="Proteomes" id="UP001266305">
    <property type="component" value="Unassembled WGS sequence"/>
</dbReference>
<evidence type="ECO:0000313" key="4">
    <source>
        <dbReference type="Proteomes" id="UP001266305"/>
    </source>
</evidence>
<evidence type="ECO:0000256" key="1">
    <source>
        <dbReference type="SAM" id="Coils"/>
    </source>
</evidence>
<feature type="compositionally biased region" description="Pro residues" evidence="2">
    <location>
        <begin position="105"/>
        <end position="119"/>
    </location>
</feature>